<reference evidence="2" key="1">
    <citation type="submission" date="2011-06" db="EMBL/GenBank/DDBJ databases">
        <title>Complete genome sequence of Paenibacillus mucilaginosus KNP414.</title>
        <authorList>
            <person name="Wang J."/>
            <person name="Hu S."/>
            <person name="Hu X."/>
            <person name="Zhang B."/>
            <person name="Dong D."/>
            <person name="Zhang S."/>
            <person name="Zhao K."/>
            <person name="Wu D."/>
        </authorList>
    </citation>
    <scope>NUCLEOTIDE SEQUENCE [LARGE SCALE GENOMIC DNA]</scope>
    <source>
        <strain evidence="2">KNP414</strain>
    </source>
</reference>
<dbReference type="HOGENOM" id="CLU_3202868_0_0_9"/>
<dbReference type="KEGG" id="pms:KNP414_01328"/>
<evidence type="ECO:0000313" key="1">
    <source>
        <dbReference type="EMBL" id="AEI39892.1"/>
    </source>
</evidence>
<accession>F8FJC9</accession>
<dbReference type="EMBL" id="CP002869">
    <property type="protein sequence ID" value="AEI39892.1"/>
    <property type="molecule type" value="Genomic_DNA"/>
</dbReference>
<protein>
    <submittedName>
        <fullName evidence="1">Uncharacterized protein</fullName>
    </submittedName>
</protein>
<dbReference type="AlphaFoldDB" id="F8FJC9"/>
<organism evidence="1 2">
    <name type="scientific">Paenibacillus mucilaginosus (strain KNP414)</name>
    <dbReference type="NCBI Taxonomy" id="1036673"/>
    <lineage>
        <taxon>Bacteria</taxon>
        <taxon>Bacillati</taxon>
        <taxon>Bacillota</taxon>
        <taxon>Bacilli</taxon>
        <taxon>Bacillales</taxon>
        <taxon>Paenibacillaceae</taxon>
        <taxon>Paenibacillus</taxon>
    </lineage>
</organism>
<dbReference type="Proteomes" id="UP000006620">
    <property type="component" value="Chromosome"/>
</dbReference>
<evidence type="ECO:0000313" key="2">
    <source>
        <dbReference type="Proteomes" id="UP000006620"/>
    </source>
</evidence>
<reference evidence="1 2" key="2">
    <citation type="journal article" date="2013" name="Genome Announc.">
        <title>Genome Sequence of Growth-Improving Paenibacillus mucilaginosus Strain KNP414.</title>
        <authorList>
            <person name="Lu J.J."/>
            <person name="Wang J.F."/>
            <person name="Hu X.F."/>
        </authorList>
    </citation>
    <scope>NUCLEOTIDE SEQUENCE [LARGE SCALE GENOMIC DNA]</scope>
    <source>
        <strain evidence="1 2">KNP414</strain>
    </source>
</reference>
<gene>
    <name evidence="1" type="ordered locus">KNP414_01328</name>
</gene>
<proteinExistence type="predicted"/>
<sequence length="45" mass="4968">MNKDNAPELLYFIITWPTAAKGSLNPPVEHDLPEAFRSTAPPLCT</sequence>
<name>F8FJC9_PAEMK</name>